<dbReference type="Gene3D" id="3.30.559.10">
    <property type="entry name" value="Chloramphenicol acetyltransferase-like domain"/>
    <property type="match status" value="1"/>
</dbReference>
<dbReference type="GO" id="GO:0043041">
    <property type="term" value="P:amino acid activation for nonribosomal peptide biosynthetic process"/>
    <property type="evidence" value="ECO:0007669"/>
    <property type="project" value="TreeGrafter"/>
</dbReference>
<name>A0A7X0J9A4_9SPHI</name>
<dbReference type="AlphaFoldDB" id="A0A7X0J9A4"/>
<feature type="non-terminal residue" evidence="2">
    <location>
        <position position="565"/>
    </location>
</feature>
<dbReference type="InterPro" id="IPR023213">
    <property type="entry name" value="CAT-like_dom_sf"/>
</dbReference>
<dbReference type="GO" id="GO:0003824">
    <property type="term" value="F:catalytic activity"/>
    <property type="evidence" value="ECO:0007669"/>
    <property type="project" value="InterPro"/>
</dbReference>
<dbReference type="Pfam" id="PF00668">
    <property type="entry name" value="Condensation"/>
    <property type="match status" value="1"/>
</dbReference>
<dbReference type="EMBL" id="JACHCC010000021">
    <property type="protein sequence ID" value="MBB6503034.1"/>
    <property type="molecule type" value="Genomic_DNA"/>
</dbReference>
<dbReference type="GO" id="GO:0005829">
    <property type="term" value="C:cytosol"/>
    <property type="evidence" value="ECO:0007669"/>
    <property type="project" value="TreeGrafter"/>
</dbReference>
<dbReference type="Proteomes" id="UP000521017">
    <property type="component" value="Unassembled WGS sequence"/>
</dbReference>
<sequence>MNTDFNQVVSVLKKARKNGVLIFLENDNIKLDLGENTTIDPELLEEIRKYKNEIGDFLRHELSSGEDFDHAPIPVRAEKDHIPLSYGQKGLWLIDQLNGSTHYHMPLHLRLSGKFSVEALESAIAEVIDRHEILRTVIRQDGSGAPFQFILEKGNWSLNQITDYHGGEAGLPKLISSLCSAAIDLRTDHMLRAHLIRVSEGEHALVIILHHIAADGWSLSVLIGELVALYKKYTGDVKAELPALPLQYGDYAIWQRAQEELHWGARIAYWKDRLDGVSQLDLPTDYPRPAIQSTKGALSFFTIDAELSAGLQSLSRQHEASLHMTMLSAFKILLYRYTHQEDICVGSVIAGRTRHELEGLIGYFANTLALRSNLGGNPSFVDFLQQVKETTLGAYEHQDVPFERVVEAVGQERDKSRNPLYQVIFTVQNIPDVPKLHLGDAVLAEHKISHHTSQFDLNISVIEGIGGIEVVVEYCTDLFSMDTIDRMFANYRELLSSIVSSPLQKIGELSIVDKSQQQELLYSFNLRAPLVYPRDQTVVDLFSAQVLRSPDAIALVYSDQQLTYR</sequence>
<dbReference type="InterPro" id="IPR001242">
    <property type="entry name" value="Condensation_dom"/>
</dbReference>
<organism evidence="2 3">
    <name type="scientific">Pedobacter cryoconitis</name>
    <dbReference type="NCBI Taxonomy" id="188932"/>
    <lineage>
        <taxon>Bacteria</taxon>
        <taxon>Pseudomonadati</taxon>
        <taxon>Bacteroidota</taxon>
        <taxon>Sphingobacteriia</taxon>
        <taxon>Sphingobacteriales</taxon>
        <taxon>Sphingobacteriaceae</taxon>
        <taxon>Pedobacter</taxon>
    </lineage>
</organism>
<comment type="caution">
    <text evidence="2">The sequence shown here is derived from an EMBL/GenBank/DDBJ whole genome shotgun (WGS) entry which is preliminary data.</text>
</comment>
<feature type="domain" description="Condensation" evidence="1">
    <location>
        <begin position="79"/>
        <end position="521"/>
    </location>
</feature>
<protein>
    <recommendedName>
        <fullName evidence="1">Condensation domain-containing protein</fullName>
    </recommendedName>
</protein>
<dbReference type="RefSeq" id="WP_260409472.1">
    <property type="nucleotide sequence ID" value="NZ_JACHCC010000021.1"/>
</dbReference>
<dbReference type="Gene3D" id="3.30.559.30">
    <property type="entry name" value="Nonribosomal peptide synthetase, condensation domain"/>
    <property type="match status" value="1"/>
</dbReference>
<gene>
    <name evidence="2" type="ORF">HDF25_005220</name>
</gene>
<evidence type="ECO:0000313" key="2">
    <source>
        <dbReference type="EMBL" id="MBB6503034.1"/>
    </source>
</evidence>
<dbReference type="GO" id="GO:0031177">
    <property type="term" value="F:phosphopantetheine binding"/>
    <property type="evidence" value="ECO:0007669"/>
    <property type="project" value="TreeGrafter"/>
</dbReference>
<dbReference type="CDD" id="cd19531">
    <property type="entry name" value="LCL_NRPS-like"/>
    <property type="match status" value="1"/>
</dbReference>
<dbReference type="GO" id="GO:0044550">
    <property type="term" value="P:secondary metabolite biosynthetic process"/>
    <property type="evidence" value="ECO:0007669"/>
    <property type="project" value="TreeGrafter"/>
</dbReference>
<evidence type="ECO:0000313" key="3">
    <source>
        <dbReference type="Proteomes" id="UP000521017"/>
    </source>
</evidence>
<evidence type="ECO:0000259" key="1">
    <source>
        <dbReference type="Pfam" id="PF00668"/>
    </source>
</evidence>
<reference evidence="2 3" key="1">
    <citation type="submission" date="2020-08" db="EMBL/GenBank/DDBJ databases">
        <title>Genomic Encyclopedia of Type Strains, Phase IV (KMG-V): Genome sequencing to study the core and pangenomes of soil and plant-associated prokaryotes.</title>
        <authorList>
            <person name="Whitman W."/>
        </authorList>
    </citation>
    <scope>NUCLEOTIDE SEQUENCE [LARGE SCALE GENOMIC DNA]</scope>
    <source>
        <strain evidence="2 3">M2T3</strain>
    </source>
</reference>
<dbReference type="PANTHER" id="PTHR45527">
    <property type="entry name" value="NONRIBOSOMAL PEPTIDE SYNTHETASE"/>
    <property type="match status" value="1"/>
</dbReference>
<dbReference type="SUPFAM" id="SSF56801">
    <property type="entry name" value="Acetyl-CoA synthetase-like"/>
    <property type="match status" value="1"/>
</dbReference>
<dbReference type="PANTHER" id="PTHR45527:SF1">
    <property type="entry name" value="FATTY ACID SYNTHASE"/>
    <property type="match status" value="1"/>
</dbReference>
<proteinExistence type="predicted"/>
<accession>A0A7X0J9A4</accession>
<dbReference type="SUPFAM" id="SSF52777">
    <property type="entry name" value="CoA-dependent acyltransferases"/>
    <property type="match status" value="2"/>
</dbReference>